<keyword evidence="3" id="KW-0939">Gibberellin signaling pathway</keyword>
<dbReference type="Gene3D" id="1.10.10.1290">
    <property type="entry name" value="Transcriptional regulator DELLA, N-terminal domain"/>
    <property type="match status" value="1"/>
</dbReference>
<comment type="caution">
    <text evidence="6">Lacks conserved residue(s) required for the propagation of feature annotation.</text>
</comment>
<dbReference type="GO" id="GO:0009740">
    <property type="term" value="P:gibberellic acid mediated signaling pathway"/>
    <property type="evidence" value="ECO:0007669"/>
    <property type="project" value="UniProtKB-KW"/>
</dbReference>
<dbReference type="SMART" id="SM01129">
    <property type="entry name" value="DELLA"/>
    <property type="match status" value="1"/>
</dbReference>
<evidence type="ECO:0000256" key="6">
    <source>
        <dbReference type="PROSITE-ProRule" id="PRU01191"/>
    </source>
</evidence>
<evidence type="ECO:0000256" key="2">
    <source>
        <dbReference type="ARBA" id="ARBA00022843"/>
    </source>
</evidence>
<reference evidence="10" key="1">
    <citation type="submission" date="2024-07" db="EMBL/GenBank/DDBJ databases">
        <title>Two chromosome-level genome assemblies of Korean endemic species Abeliophyllum distichum and Forsythia ovata (Oleaceae).</title>
        <authorList>
            <person name="Jang H."/>
        </authorList>
    </citation>
    <scope>NUCLEOTIDE SEQUENCE [LARGE SCALE GENOMIC DNA]</scope>
</reference>
<evidence type="ECO:0000256" key="5">
    <source>
        <dbReference type="ARBA" id="ARBA00023163"/>
    </source>
</evidence>
<keyword evidence="2" id="KW-0832">Ubl conjugation</keyword>
<feature type="domain" description="Transcriptional factor DELLA N-terminal" evidence="8">
    <location>
        <begin position="1"/>
        <end position="53"/>
    </location>
</feature>
<dbReference type="EMBL" id="JBFOLJ010000012">
    <property type="protein sequence ID" value="KAL2489369.1"/>
    <property type="molecule type" value="Genomic_DNA"/>
</dbReference>
<keyword evidence="4" id="KW-0805">Transcription regulation</keyword>
<dbReference type="InterPro" id="IPR021914">
    <property type="entry name" value="TF_DELLA_N"/>
</dbReference>
<dbReference type="Proteomes" id="UP001604277">
    <property type="component" value="Unassembled WGS sequence"/>
</dbReference>
<sequence length="270" mass="29647">MAEVAQKLEQLEEVMGSVQQDGLSQIASKTVHYNPSDLSSWLESMISELNPVPNFDSFNSIVQDRFLESSTVTSIDSHSHNSLNSHGRAQISVSTQQQMVVDSDFGSDLISIPGKAMYPTSQQHPPPQSAQHQPQAKKMKPSSYSGMGVSWGLPNESVSAQPIEPAHPVLLVDSQENGIRLVHALMACAEAVQQENLKLAEALVKQMRPTTEIKAHNKAARTTTKSMWNVGENSLMKMGILTYVSSISNINLEILFVEFANQFANEGFHD</sequence>
<evidence type="ECO:0000256" key="4">
    <source>
        <dbReference type="ARBA" id="ARBA00023015"/>
    </source>
</evidence>
<evidence type="ECO:0000256" key="7">
    <source>
        <dbReference type="SAM" id="MobiDB-lite"/>
    </source>
</evidence>
<dbReference type="Pfam" id="PF12041">
    <property type="entry name" value="DELLA"/>
    <property type="match status" value="1"/>
</dbReference>
<gene>
    <name evidence="9" type="ORF">Fot_42661</name>
</gene>
<evidence type="ECO:0000313" key="10">
    <source>
        <dbReference type="Proteomes" id="UP001604277"/>
    </source>
</evidence>
<evidence type="ECO:0000256" key="1">
    <source>
        <dbReference type="ARBA" id="ARBA00010273"/>
    </source>
</evidence>
<dbReference type="AlphaFoldDB" id="A0ABD1RQP0"/>
<evidence type="ECO:0000313" key="9">
    <source>
        <dbReference type="EMBL" id="KAL2489369.1"/>
    </source>
</evidence>
<keyword evidence="5" id="KW-0804">Transcription</keyword>
<name>A0ABD1RQP0_9LAMI</name>
<feature type="region of interest" description="Disordered" evidence="7">
    <location>
        <begin position="112"/>
        <end position="146"/>
    </location>
</feature>
<protein>
    <submittedName>
        <fullName evidence="9">DELLA protein RGA</fullName>
    </submittedName>
</protein>
<organism evidence="9 10">
    <name type="scientific">Forsythia ovata</name>
    <dbReference type="NCBI Taxonomy" id="205694"/>
    <lineage>
        <taxon>Eukaryota</taxon>
        <taxon>Viridiplantae</taxon>
        <taxon>Streptophyta</taxon>
        <taxon>Embryophyta</taxon>
        <taxon>Tracheophyta</taxon>
        <taxon>Spermatophyta</taxon>
        <taxon>Magnoliopsida</taxon>
        <taxon>eudicotyledons</taxon>
        <taxon>Gunneridae</taxon>
        <taxon>Pentapetalae</taxon>
        <taxon>asterids</taxon>
        <taxon>lamiids</taxon>
        <taxon>Lamiales</taxon>
        <taxon>Oleaceae</taxon>
        <taxon>Forsythieae</taxon>
        <taxon>Forsythia</taxon>
    </lineage>
</organism>
<evidence type="ECO:0000256" key="3">
    <source>
        <dbReference type="ARBA" id="ARBA00022941"/>
    </source>
</evidence>
<dbReference type="InterPro" id="IPR038088">
    <property type="entry name" value="DELLA_N_sf"/>
</dbReference>
<keyword evidence="10" id="KW-1185">Reference proteome</keyword>
<evidence type="ECO:0000259" key="8">
    <source>
        <dbReference type="Pfam" id="PF12041"/>
    </source>
</evidence>
<comment type="caution">
    <text evidence="9">The sequence shown here is derived from an EMBL/GenBank/DDBJ whole genome shotgun (WGS) entry which is preliminary data.</text>
</comment>
<comment type="similarity">
    <text evidence="1">Belongs to the GRAS family. DELLA subfamily.</text>
</comment>
<proteinExistence type="inferred from homology"/>
<dbReference type="InterPro" id="IPR005202">
    <property type="entry name" value="TF_GRAS"/>
</dbReference>
<accession>A0ABD1RQP0</accession>
<dbReference type="PROSITE" id="PS50985">
    <property type="entry name" value="GRAS"/>
    <property type="match status" value="1"/>
</dbReference>